<name>A0ABS4Z8I4_9ACTN</name>
<accession>A0ABS4Z8I4</accession>
<dbReference type="EMBL" id="JAGIOB010000001">
    <property type="protein sequence ID" value="MBP2417363.1"/>
    <property type="molecule type" value="Genomic_DNA"/>
</dbReference>
<dbReference type="RefSeq" id="WP_210055826.1">
    <property type="nucleotide sequence ID" value="NZ_BAAAMH010000005.1"/>
</dbReference>
<gene>
    <name evidence="2" type="ORF">JOF54_002285</name>
</gene>
<evidence type="ECO:0000313" key="3">
    <source>
        <dbReference type="Proteomes" id="UP000758168"/>
    </source>
</evidence>
<evidence type="ECO:0000256" key="1">
    <source>
        <dbReference type="SAM" id="Phobius"/>
    </source>
</evidence>
<feature type="transmembrane region" description="Helical" evidence="1">
    <location>
        <begin position="117"/>
        <end position="138"/>
    </location>
</feature>
<organism evidence="2 3">
    <name type="scientific">Microlunatus capsulatus</name>
    <dbReference type="NCBI Taxonomy" id="99117"/>
    <lineage>
        <taxon>Bacteria</taxon>
        <taxon>Bacillati</taxon>
        <taxon>Actinomycetota</taxon>
        <taxon>Actinomycetes</taxon>
        <taxon>Propionibacteriales</taxon>
        <taxon>Propionibacteriaceae</taxon>
        <taxon>Microlunatus</taxon>
    </lineage>
</organism>
<evidence type="ECO:0000313" key="2">
    <source>
        <dbReference type="EMBL" id="MBP2417363.1"/>
    </source>
</evidence>
<protein>
    <submittedName>
        <fullName evidence="2">Uncharacterized protein</fullName>
    </submittedName>
</protein>
<keyword evidence="1" id="KW-1133">Transmembrane helix</keyword>
<sequence length="143" mass="14959">MDPVATSPAVSADQLDRAARLSGAARRSSRWYRTYLLVFAAGSFVLALATGLWAGGPGVAVVTGVWAAFIALSSVWVTRKPTTIRGMRGLHLGVMLAWTVAWVLTVVLGSTVFTGQLAWWVVGGLLTAAAPAVGAVLAHRRTA</sequence>
<proteinExistence type="predicted"/>
<reference evidence="2 3" key="1">
    <citation type="submission" date="2021-03" db="EMBL/GenBank/DDBJ databases">
        <title>Sequencing the genomes of 1000 actinobacteria strains.</title>
        <authorList>
            <person name="Klenk H.-P."/>
        </authorList>
    </citation>
    <scope>NUCLEOTIDE SEQUENCE [LARGE SCALE GENOMIC DNA]</scope>
    <source>
        <strain evidence="2 3">DSM 12936</strain>
    </source>
</reference>
<keyword evidence="1" id="KW-0812">Transmembrane</keyword>
<feature type="transmembrane region" description="Helical" evidence="1">
    <location>
        <begin position="35"/>
        <end position="53"/>
    </location>
</feature>
<keyword evidence="1" id="KW-0472">Membrane</keyword>
<feature type="transmembrane region" description="Helical" evidence="1">
    <location>
        <begin position="90"/>
        <end position="111"/>
    </location>
</feature>
<keyword evidence="3" id="KW-1185">Reference proteome</keyword>
<dbReference type="Proteomes" id="UP000758168">
    <property type="component" value="Unassembled WGS sequence"/>
</dbReference>
<comment type="caution">
    <text evidence="2">The sequence shown here is derived from an EMBL/GenBank/DDBJ whole genome shotgun (WGS) entry which is preliminary data.</text>
</comment>
<feature type="transmembrane region" description="Helical" evidence="1">
    <location>
        <begin position="59"/>
        <end position="78"/>
    </location>
</feature>